<keyword evidence="3" id="KW-1185">Reference proteome</keyword>
<feature type="region of interest" description="Disordered" evidence="1">
    <location>
        <begin position="169"/>
        <end position="199"/>
    </location>
</feature>
<dbReference type="AlphaFoldDB" id="A0A8S1YA61"/>
<organism evidence="2 3">
    <name type="scientific">Paramecium pentaurelia</name>
    <dbReference type="NCBI Taxonomy" id="43138"/>
    <lineage>
        <taxon>Eukaryota</taxon>
        <taxon>Sar</taxon>
        <taxon>Alveolata</taxon>
        <taxon>Ciliophora</taxon>
        <taxon>Intramacronucleata</taxon>
        <taxon>Oligohymenophorea</taxon>
        <taxon>Peniculida</taxon>
        <taxon>Parameciidae</taxon>
        <taxon>Paramecium</taxon>
    </lineage>
</organism>
<feature type="compositionally biased region" description="Polar residues" evidence="1">
    <location>
        <begin position="172"/>
        <end position="185"/>
    </location>
</feature>
<protein>
    <submittedName>
        <fullName evidence="2">Uncharacterized protein</fullName>
    </submittedName>
</protein>
<feature type="compositionally biased region" description="Basic and acidic residues" evidence="1">
    <location>
        <begin position="280"/>
        <end position="292"/>
    </location>
</feature>
<dbReference type="Proteomes" id="UP000689195">
    <property type="component" value="Unassembled WGS sequence"/>
</dbReference>
<comment type="caution">
    <text evidence="2">The sequence shown here is derived from an EMBL/GenBank/DDBJ whole genome shotgun (WGS) entry which is preliminary data.</text>
</comment>
<feature type="region of interest" description="Disordered" evidence="1">
    <location>
        <begin position="239"/>
        <end position="259"/>
    </location>
</feature>
<feature type="region of interest" description="Disordered" evidence="1">
    <location>
        <begin position="280"/>
        <end position="299"/>
    </location>
</feature>
<accession>A0A8S1YA61</accession>
<evidence type="ECO:0000256" key="1">
    <source>
        <dbReference type="SAM" id="MobiDB-lite"/>
    </source>
</evidence>
<name>A0A8S1YA61_9CILI</name>
<evidence type="ECO:0000313" key="3">
    <source>
        <dbReference type="Proteomes" id="UP000689195"/>
    </source>
</evidence>
<gene>
    <name evidence="2" type="ORF">PPENT_87.1.T1590114</name>
</gene>
<evidence type="ECO:0000313" key="2">
    <source>
        <dbReference type="EMBL" id="CAD8210530.1"/>
    </source>
</evidence>
<dbReference type="EMBL" id="CAJJDO010000159">
    <property type="protein sequence ID" value="CAD8210530.1"/>
    <property type="molecule type" value="Genomic_DNA"/>
</dbReference>
<proteinExistence type="predicted"/>
<reference evidence="2" key="1">
    <citation type="submission" date="2021-01" db="EMBL/GenBank/DDBJ databases">
        <authorList>
            <consortium name="Genoscope - CEA"/>
            <person name="William W."/>
        </authorList>
    </citation>
    <scope>NUCLEOTIDE SEQUENCE</scope>
</reference>
<sequence length="347" mass="41046">MQRQSLRNRFTYKFLNQLRLMIKPPYYIIQITQALTTLLNGIITTSKNDKINFDWQYIKECLKNTNEILSIVNDHDAFQKKCIFKNYENSREILNSISPLDNSSNNETFQIIKETLERLYLIMKDSKIQQEKIQISKENEKVSSKQFSGSNFRKQLSQRSTSFVQKYHINEKNNQSRPKSQQTNYSISSRSSSNKKDSKIIVQLTETKNQSRLNKILNLKTSFPNNRSNVKQFINNQYSYNNSSRSNSKESIQRSGNDKNQSLILRIKLQDYQMKWELDRDRKSKNHEELKKSGQKKYKQQIINNNINQNKPQLKSNTQGVNQKNENSIKKILKTNHCYQKSKLFIV</sequence>